<sequence>MIGRRSNEPIDVEDELAAREAAREADRVDDDDGAHRIEGERGAFSAGLKRQAAPGTKAFMMVVLAFVAIFAVVFISRALRVTRETNEKPEAEMVKVKNPNAGRGPGAAPTGVPTPAPEAAQNLVVGPDGQLVPAQVDANGKPLIGPNGEVVPAIDGTAPLTPVGAQPGAANVSAPPPQYAGGGGARPVSRAEALRARRLGGDFGGGNGGGSVQPVAAQAGGDASGGQGGGGGELQSALQPLKITPERAGQLGNRDYLLTRGAMLDCVLETKIVSTVAGMTSCYLTRDVYSSNGRVVLLDRGSKVVGFYQGGIRQGQSRIFIQWSRVETPKGVIINVDSPGTGPLGEGGVGGQIDNHFMQRFGAAILLSLIDAAGQYAANQGTSGNIRFGQSTNTTSDTAGRVLENTINIPPTLYKNQGDRVSVYVARDLDFRGVYDLKRR</sequence>
<evidence type="ECO:0000313" key="9">
    <source>
        <dbReference type="EMBL" id="MBW6533203.1"/>
    </source>
</evidence>
<dbReference type="Pfam" id="PF03743">
    <property type="entry name" value="TrbI"/>
    <property type="match status" value="1"/>
</dbReference>
<reference evidence="9 10" key="1">
    <citation type="submission" date="2021-07" db="EMBL/GenBank/DDBJ databases">
        <title>Sphingomonas sp.</title>
        <authorList>
            <person name="Feng G."/>
            <person name="Li J."/>
            <person name="Pan M."/>
        </authorList>
    </citation>
    <scope>NUCLEOTIDE SEQUENCE [LARGE SCALE GENOMIC DNA]</scope>
    <source>
        <strain evidence="9 10">RRHST34</strain>
    </source>
</reference>
<accession>A0ABS7BUC6</accession>
<keyword evidence="10" id="KW-1185">Reference proteome</keyword>
<dbReference type="EMBL" id="JAHXZN010000016">
    <property type="protein sequence ID" value="MBW6533203.1"/>
    <property type="molecule type" value="Genomic_DNA"/>
</dbReference>
<dbReference type="Proteomes" id="UP000759103">
    <property type="component" value="Unassembled WGS sequence"/>
</dbReference>
<feature type="compositionally biased region" description="Gly residues" evidence="7">
    <location>
        <begin position="222"/>
        <end position="233"/>
    </location>
</feature>
<proteinExistence type="inferred from homology"/>
<dbReference type="NCBIfam" id="NF038091">
    <property type="entry name" value="T4SS_VirB10"/>
    <property type="match status" value="1"/>
</dbReference>
<dbReference type="InterPro" id="IPR042217">
    <property type="entry name" value="T4SS_VirB10/TrbI"/>
</dbReference>
<comment type="caution">
    <text evidence="9">The sequence shown here is derived from an EMBL/GenBank/DDBJ whole genome shotgun (WGS) entry which is preliminary data.</text>
</comment>
<evidence type="ECO:0000256" key="7">
    <source>
        <dbReference type="SAM" id="MobiDB-lite"/>
    </source>
</evidence>
<keyword evidence="6 8" id="KW-0472">Membrane</keyword>
<feature type="compositionally biased region" description="Basic and acidic residues" evidence="7">
    <location>
        <begin position="16"/>
        <end position="26"/>
    </location>
</feature>
<evidence type="ECO:0000256" key="3">
    <source>
        <dbReference type="ARBA" id="ARBA00022475"/>
    </source>
</evidence>
<evidence type="ECO:0000256" key="4">
    <source>
        <dbReference type="ARBA" id="ARBA00022692"/>
    </source>
</evidence>
<organism evidence="9 10">
    <name type="scientific">Sphingomonas citri</name>
    <dbReference type="NCBI Taxonomy" id="2862499"/>
    <lineage>
        <taxon>Bacteria</taxon>
        <taxon>Pseudomonadati</taxon>
        <taxon>Pseudomonadota</taxon>
        <taxon>Alphaproteobacteria</taxon>
        <taxon>Sphingomonadales</taxon>
        <taxon>Sphingomonadaceae</taxon>
        <taxon>Sphingomonas</taxon>
    </lineage>
</organism>
<comment type="subcellular location">
    <subcellularLocation>
        <location evidence="1">Cell membrane</location>
        <topology evidence="1">Single-pass membrane protein</topology>
    </subcellularLocation>
</comment>
<feature type="region of interest" description="Disordered" evidence="7">
    <location>
        <begin position="199"/>
        <end position="235"/>
    </location>
</feature>
<evidence type="ECO:0000256" key="2">
    <source>
        <dbReference type="ARBA" id="ARBA00010265"/>
    </source>
</evidence>
<dbReference type="InterPro" id="IPR005498">
    <property type="entry name" value="T4SS_VirB10/TraB/TrbI"/>
</dbReference>
<evidence type="ECO:0000256" key="5">
    <source>
        <dbReference type="ARBA" id="ARBA00022989"/>
    </source>
</evidence>
<dbReference type="RefSeq" id="WP_219750726.1">
    <property type="nucleotide sequence ID" value="NZ_JAHXZN010000016.1"/>
</dbReference>
<name>A0ABS7BUC6_9SPHN</name>
<keyword evidence="5 8" id="KW-1133">Transmembrane helix</keyword>
<feature type="compositionally biased region" description="Gly residues" evidence="7">
    <location>
        <begin position="201"/>
        <end position="211"/>
    </location>
</feature>
<keyword evidence="3" id="KW-1003">Cell membrane</keyword>
<evidence type="ECO:0000256" key="6">
    <source>
        <dbReference type="ARBA" id="ARBA00023136"/>
    </source>
</evidence>
<evidence type="ECO:0000256" key="8">
    <source>
        <dbReference type="SAM" id="Phobius"/>
    </source>
</evidence>
<gene>
    <name evidence="9" type="primary">virB10</name>
    <name evidence="9" type="ORF">KZ820_20875</name>
</gene>
<evidence type="ECO:0000256" key="1">
    <source>
        <dbReference type="ARBA" id="ARBA00004162"/>
    </source>
</evidence>
<protein>
    <submittedName>
        <fullName evidence="9">Type IV secretion system protein VirB10</fullName>
    </submittedName>
</protein>
<evidence type="ECO:0000313" key="10">
    <source>
        <dbReference type="Proteomes" id="UP000759103"/>
    </source>
</evidence>
<comment type="similarity">
    <text evidence="2">Belongs to the TrbI/VirB10 family.</text>
</comment>
<dbReference type="CDD" id="cd16429">
    <property type="entry name" value="VirB10"/>
    <property type="match status" value="1"/>
</dbReference>
<feature type="transmembrane region" description="Helical" evidence="8">
    <location>
        <begin position="58"/>
        <end position="79"/>
    </location>
</feature>
<feature type="region of interest" description="Disordered" evidence="7">
    <location>
        <begin position="1"/>
        <end position="38"/>
    </location>
</feature>
<dbReference type="InterPro" id="IPR047695">
    <property type="entry name" value="T4SS_VirB10/PtlG"/>
</dbReference>
<keyword evidence="4 8" id="KW-0812">Transmembrane</keyword>
<dbReference type="Gene3D" id="2.40.128.260">
    <property type="entry name" value="Type IV secretion system, VirB10/TraB/TrbI"/>
    <property type="match status" value="2"/>
</dbReference>